<organism evidence="2 3">
    <name type="scientific">Mesorhabditis belari</name>
    <dbReference type="NCBI Taxonomy" id="2138241"/>
    <lineage>
        <taxon>Eukaryota</taxon>
        <taxon>Metazoa</taxon>
        <taxon>Ecdysozoa</taxon>
        <taxon>Nematoda</taxon>
        <taxon>Chromadorea</taxon>
        <taxon>Rhabditida</taxon>
        <taxon>Rhabditina</taxon>
        <taxon>Rhabditomorpha</taxon>
        <taxon>Rhabditoidea</taxon>
        <taxon>Rhabditidae</taxon>
        <taxon>Mesorhabditinae</taxon>
        <taxon>Mesorhabditis</taxon>
    </lineage>
</organism>
<sequence length="91" mass="10740">MSHHYENPHESHETFAHFKHTWEDPLSNDHTPNNPPNPHVLPHIDPHKSHTAFANFKHTNEDPLYNGNPVEQRHHAEKSTSSHHHLHHEHH</sequence>
<keyword evidence="2" id="KW-1185">Reference proteome</keyword>
<dbReference type="Proteomes" id="UP000887575">
    <property type="component" value="Unassembled WGS sequence"/>
</dbReference>
<dbReference type="AlphaFoldDB" id="A0AAF3EFS0"/>
<accession>A0AAF3EFS0</accession>
<name>A0AAF3EFS0_9BILA</name>
<feature type="region of interest" description="Disordered" evidence="1">
    <location>
        <begin position="1"/>
        <end position="91"/>
    </location>
</feature>
<reference evidence="3 4" key="1">
    <citation type="submission" date="2024-02" db="UniProtKB">
        <authorList>
            <consortium name="WormBaseParasite"/>
        </authorList>
    </citation>
    <scope>IDENTIFICATION</scope>
</reference>
<evidence type="ECO:0000313" key="2">
    <source>
        <dbReference type="Proteomes" id="UP000887575"/>
    </source>
</evidence>
<feature type="compositionally biased region" description="Basic and acidic residues" evidence="1">
    <location>
        <begin position="71"/>
        <end position="80"/>
    </location>
</feature>
<feature type="compositionally biased region" description="Basic residues" evidence="1">
    <location>
        <begin position="81"/>
        <end position="91"/>
    </location>
</feature>
<evidence type="ECO:0000313" key="3">
    <source>
        <dbReference type="WBParaSite" id="MBELARI_LOCUS12828"/>
    </source>
</evidence>
<proteinExistence type="predicted"/>
<feature type="compositionally biased region" description="Basic and acidic residues" evidence="1">
    <location>
        <begin position="1"/>
        <end position="23"/>
    </location>
</feature>
<evidence type="ECO:0000256" key="1">
    <source>
        <dbReference type="SAM" id="MobiDB-lite"/>
    </source>
</evidence>
<protein>
    <submittedName>
        <fullName evidence="3 4">Uncharacterized protein</fullName>
    </submittedName>
</protein>
<evidence type="ECO:0000313" key="4">
    <source>
        <dbReference type="WBParaSite" id="MBELARI_LOCUS3048"/>
    </source>
</evidence>
<dbReference type="WBParaSite" id="MBELARI_LOCUS3048">
    <property type="protein sequence ID" value="MBELARI_LOCUS3048"/>
    <property type="gene ID" value="MBELARI_LOCUS3048"/>
</dbReference>
<dbReference type="WBParaSite" id="MBELARI_LOCUS12828">
    <property type="protein sequence ID" value="MBELARI_LOCUS12828"/>
    <property type="gene ID" value="MBELARI_LOCUS12828"/>
</dbReference>